<dbReference type="AlphaFoldDB" id="A0AA42CQB9"/>
<dbReference type="Proteomes" id="UP001165565">
    <property type="component" value="Unassembled WGS sequence"/>
</dbReference>
<feature type="domain" description="NADH:flavin oxidoreductase/NADH oxidase N-terminal" evidence="3">
    <location>
        <begin position="10"/>
        <end position="369"/>
    </location>
</feature>
<dbReference type="GO" id="GO:0016491">
    <property type="term" value="F:oxidoreductase activity"/>
    <property type="evidence" value="ECO:0007669"/>
    <property type="project" value="UniProtKB-KW"/>
</dbReference>
<keyword evidence="2" id="KW-0560">Oxidoreductase</keyword>
<dbReference type="CDD" id="cd02803">
    <property type="entry name" value="OYE_like_FMN_family"/>
    <property type="match status" value="1"/>
</dbReference>
<sequence length="414" mass="44079">MQANDAPSPFSPVTIGPLTLRNRFIKSATNEGKAKGGVVTKALARFHEQIAAGGVGLTTVAYCSPSLDGRTFVDQVTLDEASLPDLKALTDGVHRHGAAASAQITHAGCFTFLPKDVLKASRPLSASGGFNKVGVMSNRWLKKRMDRADMDAMIAEFVAAAERARRAGFDAVELHMGHGYLLSQFISKFYNSRRDDYGGAIERRVRFPSEVLGRVLDAVGKDLAVLVKFSMTDGKAGGNTIEDGVAVARAIEAAGAHMAVLSNGMNVESITAMFGSSFPKSNRARPANPIIALGMWLQALSEPKDVVFHENYLRDLALRIRRSVKMPLAYLGGVQSLDGVEQAMADGFDAVALGRILIHDADIINRFRDGSERRSGCTACNLCVTMMYSPGGTACVLTGGVDAELTKIPASAAG</sequence>
<dbReference type="SUPFAM" id="SSF51395">
    <property type="entry name" value="FMN-linked oxidoreductases"/>
    <property type="match status" value="1"/>
</dbReference>
<dbReference type="InterPro" id="IPR013785">
    <property type="entry name" value="Aldolase_TIM"/>
</dbReference>
<evidence type="ECO:0000256" key="1">
    <source>
        <dbReference type="ARBA" id="ARBA00022630"/>
    </source>
</evidence>
<reference evidence="4" key="1">
    <citation type="submission" date="2022-06" db="EMBL/GenBank/DDBJ databases">
        <title>Sphingomonas sp. nov. isolated from rhizosphere soil of tomato.</title>
        <authorList>
            <person name="Dong H."/>
            <person name="Gao R."/>
        </authorList>
    </citation>
    <scope>NUCLEOTIDE SEQUENCE</scope>
    <source>
        <strain evidence="4">MMSM24</strain>
    </source>
</reference>
<gene>
    <name evidence="4" type="ORF">NEE01_08055</name>
</gene>
<dbReference type="InterPro" id="IPR001155">
    <property type="entry name" value="OxRdtase_FMN_N"/>
</dbReference>
<organism evidence="4 5">
    <name type="scientific">Sphingomonas lycopersici</name>
    <dbReference type="NCBI Taxonomy" id="2951807"/>
    <lineage>
        <taxon>Bacteria</taxon>
        <taxon>Pseudomonadati</taxon>
        <taxon>Pseudomonadota</taxon>
        <taxon>Alphaproteobacteria</taxon>
        <taxon>Sphingomonadales</taxon>
        <taxon>Sphingomonadaceae</taxon>
        <taxon>Sphingomonas</taxon>
    </lineage>
</organism>
<dbReference type="GO" id="GO:0010181">
    <property type="term" value="F:FMN binding"/>
    <property type="evidence" value="ECO:0007669"/>
    <property type="project" value="InterPro"/>
</dbReference>
<protein>
    <submittedName>
        <fullName evidence="4">NADH:flavin oxidoreductase</fullName>
    </submittedName>
</protein>
<dbReference type="PANTHER" id="PTHR43656">
    <property type="entry name" value="BINDING OXIDOREDUCTASE, PUTATIVE (AFU_ORTHOLOGUE AFUA_2G08260)-RELATED"/>
    <property type="match status" value="1"/>
</dbReference>
<dbReference type="Gene3D" id="3.20.20.70">
    <property type="entry name" value="Aldolase class I"/>
    <property type="match status" value="1"/>
</dbReference>
<name>A0AA42CQB9_9SPHN</name>
<dbReference type="PANTHER" id="PTHR43656:SF2">
    <property type="entry name" value="BINDING OXIDOREDUCTASE, PUTATIVE (AFU_ORTHOLOGUE AFUA_2G08260)-RELATED"/>
    <property type="match status" value="1"/>
</dbReference>
<keyword evidence="1" id="KW-0285">Flavoprotein</keyword>
<keyword evidence="5" id="KW-1185">Reference proteome</keyword>
<dbReference type="InterPro" id="IPR051799">
    <property type="entry name" value="NADH_flavin_oxidoreductase"/>
</dbReference>
<accession>A0AA42CQB9</accession>
<comment type="caution">
    <text evidence="4">The sequence shown here is derived from an EMBL/GenBank/DDBJ whole genome shotgun (WGS) entry which is preliminary data.</text>
</comment>
<evidence type="ECO:0000259" key="3">
    <source>
        <dbReference type="Pfam" id="PF00724"/>
    </source>
</evidence>
<dbReference type="RefSeq" id="WP_265268571.1">
    <property type="nucleotide sequence ID" value="NZ_JANFAV010000004.1"/>
</dbReference>
<evidence type="ECO:0000313" key="4">
    <source>
        <dbReference type="EMBL" id="MCW6534737.1"/>
    </source>
</evidence>
<proteinExistence type="predicted"/>
<evidence type="ECO:0000256" key="2">
    <source>
        <dbReference type="ARBA" id="ARBA00023002"/>
    </source>
</evidence>
<dbReference type="EMBL" id="JANFAV010000004">
    <property type="protein sequence ID" value="MCW6534737.1"/>
    <property type="molecule type" value="Genomic_DNA"/>
</dbReference>
<evidence type="ECO:0000313" key="5">
    <source>
        <dbReference type="Proteomes" id="UP001165565"/>
    </source>
</evidence>
<dbReference type="Pfam" id="PF00724">
    <property type="entry name" value="Oxidored_FMN"/>
    <property type="match status" value="1"/>
</dbReference>